<comment type="caution">
    <text evidence="1">The sequence shown here is derived from an EMBL/GenBank/DDBJ whole genome shotgun (WGS) entry which is preliminary data.</text>
</comment>
<accession>A0A9W7ZVP4</accession>
<dbReference type="Proteomes" id="UP001150538">
    <property type="component" value="Unassembled WGS sequence"/>
</dbReference>
<name>A0A9W7ZVP4_9FUNG</name>
<dbReference type="AlphaFoldDB" id="A0A9W7ZVP4"/>
<evidence type="ECO:0000313" key="2">
    <source>
        <dbReference type="Proteomes" id="UP001150538"/>
    </source>
</evidence>
<reference evidence="1" key="1">
    <citation type="submission" date="2022-07" db="EMBL/GenBank/DDBJ databases">
        <title>Phylogenomic reconstructions and comparative analyses of Kickxellomycotina fungi.</title>
        <authorList>
            <person name="Reynolds N.K."/>
            <person name="Stajich J.E."/>
            <person name="Barry K."/>
            <person name="Grigoriev I.V."/>
            <person name="Crous P."/>
            <person name="Smith M.E."/>
        </authorList>
    </citation>
    <scope>NUCLEOTIDE SEQUENCE</scope>
    <source>
        <strain evidence="1">NBRC 100468</strain>
    </source>
</reference>
<proteinExistence type="predicted"/>
<gene>
    <name evidence="1" type="ORF">H4219_004622</name>
</gene>
<keyword evidence="2" id="KW-1185">Reference proteome</keyword>
<protein>
    <submittedName>
        <fullName evidence="1">Uncharacterized protein</fullName>
    </submittedName>
</protein>
<dbReference type="EMBL" id="JANBPU010000178">
    <property type="protein sequence ID" value="KAJ1914834.1"/>
    <property type="molecule type" value="Genomic_DNA"/>
</dbReference>
<evidence type="ECO:0000313" key="1">
    <source>
        <dbReference type="EMBL" id="KAJ1914834.1"/>
    </source>
</evidence>
<organism evidence="1 2">
    <name type="scientific">Mycoemilia scoparia</name>
    <dbReference type="NCBI Taxonomy" id="417184"/>
    <lineage>
        <taxon>Eukaryota</taxon>
        <taxon>Fungi</taxon>
        <taxon>Fungi incertae sedis</taxon>
        <taxon>Zoopagomycota</taxon>
        <taxon>Kickxellomycotina</taxon>
        <taxon>Kickxellomycetes</taxon>
        <taxon>Kickxellales</taxon>
        <taxon>Kickxellaceae</taxon>
        <taxon>Mycoemilia</taxon>
    </lineage>
</organism>
<sequence length="319" mass="35951">MSNRFGLDHILQGLSALSLHPDSSNDDSSGNSMTTMETTTNITNILDIGTLEGFLDNIYNALYSHQPSLHVHLKAFEGKVDLVLYKLAFDHVAKKITPDGDLSLINEFIGHGEYLIYQAVDFAKYLENYHAEYFSSESDGVDEDLYLQIIRHSLHYYCGLTMLLGAFLFWSAVFPEIPISKQFDKTLGKISEASELYESLLKNTIKIKMNSDDDEKGGHIKADHKHLLEDSSVTMFKEITEGCKIIGTISDYLSKTSFLNQIFGVDDGNGSSECGGKYLGRCPQDLFDWAYDFQTTGYFSYDAIMNRVELYTFEASQKN</sequence>